<keyword evidence="2" id="KW-1185">Reference proteome</keyword>
<dbReference type="Proteomes" id="UP000721844">
    <property type="component" value="Unassembled WGS sequence"/>
</dbReference>
<comment type="caution">
    <text evidence="1">The sequence shown here is derived from an EMBL/GenBank/DDBJ whole genome shotgun (WGS) entry which is preliminary data.</text>
</comment>
<dbReference type="RefSeq" id="WP_227306716.1">
    <property type="nucleotide sequence ID" value="NZ_JAESVA010000002.1"/>
</dbReference>
<reference evidence="1 2" key="1">
    <citation type="journal article" date="2021" name="Microorganisms">
        <title>Acidisoma silvae sp. nov. and Acidisomacellulosilytica sp. nov., Two Acidophilic Bacteria Isolated from Decaying Wood, Hydrolyzing Cellulose and Producing Poly-3-hydroxybutyrate.</title>
        <authorList>
            <person name="Mieszkin S."/>
            <person name="Pouder E."/>
            <person name="Uroz S."/>
            <person name="Simon-Colin C."/>
            <person name="Alain K."/>
        </authorList>
    </citation>
    <scope>NUCLEOTIDE SEQUENCE [LARGE SCALE GENOMIC DNA]</scope>
    <source>
        <strain evidence="1 2">HW T5.17</strain>
    </source>
</reference>
<organism evidence="1 2">
    <name type="scientific">Acidisoma cellulosilyticum</name>
    <dbReference type="NCBI Taxonomy" id="2802395"/>
    <lineage>
        <taxon>Bacteria</taxon>
        <taxon>Pseudomonadati</taxon>
        <taxon>Pseudomonadota</taxon>
        <taxon>Alphaproteobacteria</taxon>
        <taxon>Acetobacterales</taxon>
        <taxon>Acidocellaceae</taxon>
        <taxon>Acidisoma</taxon>
    </lineage>
</organism>
<proteinExistence type="predicted"/>
<accession>A0A964E2X9</accession>
<protein>
    <submittedName>
        <fullName evidence="1">Uncharacterized protein</fullName>
    </submittedName>
</protein>
<name>A0A964E2X9_9PROT</name>
<gene>
    <name evidence="1" type="ORF">ACELLULO517_07675</name>
</gene>
<evidence type="ECO:0000313" key="2">
    <source>
        <dbReference type="Proteomes" id="UP000721844"/>
    </source>
</evidence>
<dbReference type="EMBL" id="JAESVA010000002">
    <property type="protein sequence ID" value="MCB8880110.1"/>
    <property type="molecule type" value="Genomic_DNA"/>
</dbReference>
<dbReference type="AlphaFoldDB" id="A0A964E2X9"/>
<sequence length="191" mass="20866">MLGRAAFSEPPAPIKVTPSVVVPAPAQPQSLGERLQGIARRGLADNQHDRTRAKTMVLSAIRHDPNMLWEFFAPFQDAAINALFHRVAPEPARLPPRQPECRPAPLRPRPVAAMVAAAGVAAQSLLDTFKIGGRPVGDVTPKVANAWALQNERNARFVRLLTANLPTDQPIRKFRSAEDAQRCLAEANDHD</sequence>
<evidence type="ECO:0000313" key="1">
    <source>
        <dbReference type="EMBL" id="MCB8880110.1"/>
    </source>
</evidence>